<keyword evidence="1" id="KW-0479">Metal-binding</keyword>
<evidence type="ECO:0000256" key="2">
    <source>
        <dbReference type="SAM" id="MobiDB-lite"/>
    </source>
</evidence>
<dbReference type="Gene3D" id="3.90.330.10">
    <property type="entry name" value="Nitrile hydratase alpha /Thiocyanate hydrolase gamma"/>
    <property type="match status" value="2"/>
</dbReference>
<dbReference type="GO" id="GO:0046914">
    <property type="term" value="F:transition metal ion binding"/>
    <property type="evidence" value="ECO:0007669"/>
    <property type="project" value="InterPro"/>
</dbReference>
<gene>
    <name evidence="4" type="ORF">H1P_3490004</name>
</gene>
<protein>
    <recommendedName>
        <fullName evidence="3">Nitrile hydratase alpha/Thiocyanate hydrolase gamma domain-containing protein</fullName>
    </recommendedName>
</protein>
<evidence type="ECO:0000259" key="3">
    <source>
        <dbReference type="Pfam" id="PF02979"/>
    </source>
</evidence>
<proteinExistence type="predicted"/>
<dbReference type="OrthoDB" id="516057at2"/>
<feature type="compositionally biased region" description="Polar residues" evidence="2">
    <location>
        <begin position="11"/>
        <end position="20"/>
    </location>
</feature>
<feature type="domain" description="Nitrile hydratase alpha/Thiocyanate hydrolase gamma" evidence="3">
    <location>
        <begin position="50"/>
        <end position="102"/>
    </location>
</feature>
<dbReference type="InterPro" id="IPR022513">
    <property type="entry name" value="TOMM_pelo"/>
</dbReference>
<dbReference type="InterPro" id="IPR036648">
    <property type="entry name" value="CN_Hdrase_a/SCN_Hdrase_g_sf"/>
</dbReference>
<dbReference type="AlphaFoldDB" id="A0A563VVT1"/>
<name>A0A563VVT1_9CYAN</name>
<evidence type="ECO:0000256" key="1">
    <source>
        <dbReference type="ARBA" id="ARBA00022723"/>
    </source>
</evidence>
<dbReference type="SUPFAM" id="SSF56209">
    <property type="entry name" value="Nitrile hydratase alpha chain"/>
    <property type="match status" value="1"/>
</dbReference>
<organism evidence="4 5">
    <name type="scientific">Hyella patelloides LEGE 07179</name>
    <dbReference type="NCBI Taxonomy" id="945734"/>
    <lineage>
        <taxon>Bacteria</taxon>
        <taxon>Bacillati</taxon>
        <taxon>Cyanobacteriota</taxon>
        <taxon>Cyanophyceae</taxon>
        <taxon>Pleurocapsales</taxon>
        <taxon>Hyellaceae</taxon>
        <taxon>Hyella</taxon>
    </lineage>
</organism>
<accession>A0A563VVT1</accession>
<dbReference type="GO" id="GO:0003824">
    <property type="term" value="F:catalytic activity"/>
    <property type="evidence" value="ECO:0007669"/>
    <property type="project" value="InterPro"/>
</dbReference>
<keyword evidence="5" id="KW-1185">Reference proteome</keyword>
<dbReference type="NCBIfam" id="TIGR03793">
    <property type="entry name" value="leader_NHLP"/>
    <property type="match status" value="1"/>
</dbReference>
<evidence type="ECO:0000313" key="4">
    <source>
        <dbReference type="EMBL" id="VEP15568.1"/>
    </source>
</evidence>
<reference evidence="4 5" key="1">
    <citation type="submission" date="2019-01" db="EMBL/GenBank/DDBJ databases">
        <authorList>
            <person name="Brito A."/>
        </authorList>
    </citation>
    <scope>NUCLEOTIDE SEQUENCE [LARGE SCALE GENOMIC DNA]</scope>
    <source>
        <strain evidence="4">1</strain>
    </source>
</reference>
<dbReference type="InterPro" id="IPR004232">
    <property type="entry name" value="CN_Hdrtase_a/SCN_Hdrlase_g"/>
</dbReference>
<evidence type="ECO:0000313" key="5">
    <source>
        <dbReference type="Proteomes" id="UP000320055"/>
    </source>
</evidence>
<dbReference type="Proteomes" id="UP000320055">
    <property type="component" value="Unassembled WGS sequence"/>
</dbReference>
<dbReference type="Pfam" id="PF02979">
    <property type="entry name" value="NHase_alpha"/>
    <property type="match status" value="1"/>
</dbReference>
<sequence>MVDKTLLQGETKMTQTMNEQTPERSRNEIEAHLVAQAWKDETFKQKLLANPKVVIEREFGVQLPETLSVRVMAEDANTLYITLPDQPNLNEEELSEDELEAVAGGVTPLLGVGLTATAFGIGATSKEVADQGGW</sequence>
<dbReference type="EMBL" id="CAACVJ010000278">
    <property type="protein sequence ID" value="VEP15568.1"/>
    <property type="molecule type" value="Genomic_DNA"/>
</dbReference>
<feature type="region of interest" description="Disordered" evidence="2">
    <location>
        <begin position="1"/>
        <end position="25"/>
    </location>
</feature>